<gene>
    <name evidence="1" type="ORF">NCTC11179_03016</name>
</gene>
<organism evidence="1 2">
    <name type="scientific">Myroides odoratus</name>
    <name type="common">Flavobacterium odoratum</name>
    <dbReference type="NCBI Taxonomy" id="256"/>
    <lineage>
        <taxon>Bacteria</taxon>
        <taxon>Pseudomonadati</taxon>
        <taxon>Bacteroidota</taxon>
        <taxon>Flavobacteriia</taxon>
        <taxon>Flavobacteriales</taxon>
        <taxon>Flavobacteriaceae</taxon>
        <taxon>Myroides</taxon>
    </lineage>
</organism>
<dbReference type="EMBL" id="UGQL01000002">
    <property type="protein sequence ID" value="STZ69510.1"/>
    <property type="molecule type" value="Genomic_DNA"/>
</dbReference>
<accession>A0A378U4W9</accession>
<proteinExistence type="predicted"/>
<reference evidence="1 2" key="1">
    <citation type="submission" date="2018-06" db="EMBL/GenBank/DDBJ databases">
        <authorList>
            <consortium name="Pathogen Informatics"/>
            <person name="Doyle S."/>
        </authorList>
    </citation>
    <scope>NUCLEOTIDE SEQUENCE [LARGE SCALE GENOMIC DNA]</scope>
    <source>
        <strain evidence="1 2">NCTC11179</strain>
    </source>
</reference>
<protein>
    <submittedName>
        <fullName evidence="1">Uncharacterized protein</fullName>
    </submittedName>
</protein>
<name>A0A378U4W9_MYROD</name>
<dbReference type="RefSeq" id="WP_115092228.1">
    <property type="nucleotide sequence ID" value="NZ_CP068107.1"/>
</dbReference>
<dbReference type="PROSITE" id="PS51257">
    <property type="entry name" value="PROKAR_LIPOPROTEIN"/>
    <property type="match status" value="1"/>
</dbReference>
<evidence type="ECO:0000313" key="1">
    <source>
        <dbReference type="EMBL" id="STZ69510.1"/>
    </source>
</evidence>
<keyword evidence="2" id="KW-1185">Reference proteome</keyword>
<dbReference type="Proteomes" id="UP000255024">
    <property type="component" value="Unassembled WGS sequence"/>
</dbReference>
<sequence>MSKLLPMILLFTFFIGCKKSDKIENVTDSVLLREQEVVLNEDQLSYKIYKSDFIEKATVSKYILEIILDSNQEVDSTKLIGLLTHLNNKALLDKKGILDIVDIKIYESEKHLKSGLGQWIGWLSKNKNIQEPRIDIKLANDVSQESIVQRIEEKQRRIIWEELIHSQDKASDEVDKKRLDFDAENALMERYRTKLKSKYGISEIELSKISAEAYAKNWPFPIKGK</sequence>
<dbReference type="AlphaFoldDB" id="A0A378U4W9"/>
<evidence type="ECO:0000313" key="2">
    <source>
        <dbReference type="Proteomes" id="UP000255024"/>
    </source>
</evidence>